<evidence type="ECO:0000256" key="7">
    <source>
        <dbReference type="ARBA" id="ARBA00022827"/>
    </source>
</evidence>
<dbReference type="InterPro" id="IPR017610">
    <property type="entry name" value="tRNA_S-uridine_synth_MnmC_C"/>
</dbReference>
<dbReference type="InterPro" id="IPR008471">
    <property type="entry name" value="MnmC-like_methylTransf"/>
</dbReference>
<comment type="caution">
    <text evidence="12">The sequence shown here is derived from an EMBL/GenBank/DDBJ whole genome shotgun (WGS) entry which is preliminary data.</text>
</comment>
<dbReference type="GO" id="GO:0005737">
    <property type="term" value="C:cytoplasm"/>
    <property type="evidence" value="ECO:0007669"/>
    <property type="project" value="TreeGrafter"/>
</dbReference>
<keyword evidence="9" id="KW-0511">Multifunctional enzyme</keyword>
<keyword evidence="1" id="KW-0963">Cytoplasm</keyword>
<dbReference type="Proteomes" id="UP000237472">
    <property type="component" value="Unassembled WGS sequence"/>
</dbReference>
<evidence type="ECO:0000256" key="3">
    <source>
        <dbReference type="ARBA" id="ARBA00022630"/>
    </source>
</evidence>
<keyword evidence="2" id="KW-0489">Methyltransferase</keyword>
<dbReference type="NCBIfam" id="NF002481">
    <property type="entry name" value="PRK01747.1-2"/>
    <property type="match status" value="1"/>
</dbReference>
<keyword evidence="6" id="KW-0819">tRNA processing</keyword>
<name>A0A2G4R3C1_9BACT</name>
<dbReference type="Gene3D" id="3.40.50.150">
    <property type="entry name" value="Vaccinia Virus protein VP39"/>
    <property type="match status" value="1"/>
</dbReference>
<dbReference type="SUPFAM" id="SSF51971">
    <property type="entry name" value="Nucleotide-binding domain"/>
    <property type="match status" value="1"/>
</dbReference>
<gene>
    <name evidence="12" type="ORF">AA994_03575</name>
</gene>
<dbReference type="AlphaFoldDB" id="A0A2G4R3C1"/>
<dbReference type="GO" id="GO:0004808">
    <property type="term" value="F:tRNA (5-methylaminomethyl-2-thiouridylate)(34)-methyltransferase activity"/>
    <property type="evidence" value="ECO:0007669"/>
    <property type="project" value="InterPro"/>
</dbReference>
<accession>A0A2G4R3C1</accession>
<reference evidence="13" key="1">
    <citation type="submission" date="2015-06" db="EMBL/GenBank/DDBJ databases">
        <authorList>
            <person name="Parisi A."/>
            <person name="Chiara M."/>
            <person name="Florio D."/>
            <person name="Miccolupo A."/>
            <person name="Manzari C."/>
            <person name="Mion D."/>
            <person name="Caruso M."/>
            <person name="D'erchia A.M."/>
            <person name="Zanoni R."/>
        </authorList>
    </citation>
    <scope>NUCLEOTIDE SEQUENCE [LARGE SCALE GENOMIC DNA]</scope>
    <source>
        <strain evidence="13">73/13</strain>
    </source>
</reference>
<dbReference type="HAMAP" id="MF_01102">
    <property type="entry name" value="MnmC"/>
    <property type="match status" value="1"/>
</dbReference>
<evidence type="ECO:0000256" key="8">
    <source>
        <dbReference type="ARBA" id="ARBA00023002"/>
    </source>
</evidence>
<feature type="domain" description="MnmC-like methyltransferase" evidence="11">
    <location>
        <begin position="105"/>
        <end position="221"/>
    </location>
</feature>
<evidence type="ECO:0000256" key="4">
    <source>
        <dbReference type="ARBA" id="ARBA00022679"/>
    </source>
</evidence>
<keyword evidence="5" id="KW-0949">S-adenosyl-L-methionine</keyword>
<dbReference type="NCBIfam" id="TIGR03197">
    <property type="entry name" value="MnmC_Cterm"/>
    <property type="match status" value="1"/>
</dbReference>
<dbReference type="InterPro" id="IPR047785">
    <property type="entry name" value="tRNA_MNMC2"/>
</dbReference>
<dbReference type="NCBIfam" id="NF033855">
    <property type="entry name" value="tRNA_MNMC2"/>
    <property type="match status" value="1"/>
</dbReference>
<keyword evidence="4" id="KW-0808">Transferase</keyword>
<dbReference type="RefSeq" id="WP_099461379.1">
    <property type="nucleotide sequence ID" value="NZ_LDWY01000044.1"/>
</dbReference>
<proteinExistence type="inferred from homology"/>
<dbReference type="EMBL" id="LDWY01000044">
    <property type="protein sequence ID" value="PHY91038.1"/>
    <property type="molecule type" value="Genomic_DNA"/>
</dbReference>
<dbReference type="PANTHER" id="PTHR13847:SF283">
    <property type="entry name" value="TRNA 5-METHYLAMINOMETHYL-2-THIOURIDINE BIOSYNTHESIS BIFUNCTIONAL PROTEIN MNMC"/>
    <property type="match status" value="1"/>
</dbReference>
<dbReference type="PANTHER" id="PTHR13847">
    <property type="entry name" value="SARCOSINE DEHYDROGENASE-RELATED"/>
    <property type="match status" value="1"/>
</dbReference>
<feature type="domain" description="FAD dependent oxidoreductase" evidence="10">
    <location>
        <begin position="246"/>
        <end position="580"/>
    </location>
</feature>
<dbReference type="GO" id="GO:0016645">
    <property type="term" value="F:oxidoreductase activity, acting on the CH-NH group of donors"/>
    <property type="evidence" value="ECO:0007669"/>
    <property type="project" value="InterPro"/>
</dbReference>
<dbReference type="Gene3D" id="3.30.9.10">
    <property type="entry name" value="D-Amino Acid Oxidase, subunit A, domain 2"/>
    <property type="match status" value="1"/>
</dbReference>
<dbReference type="Pfam" id="PF05430">
    <property type="entry name" value="Methyltransf_30"/>
    <property type="match status" value="1"/>
</dbReference>
<evidence type="ECO:0000256" key="9">
    <source>
        <dbReference type="ARBA" id="ARBA00023268"/>
    </source>
</evidence>
<dbReference type="GO" id="GO:0008033">
    <property type="term" value="P:tRNA processing"/>
    <property type="evidence" value="ECO:0007669"/>
    <property type="project" value="UniProtKB-KW"/>
</dbReference>
<evidence type="ECO:0000256" key="1">
    <source>
        <dbReference type="ARBA" id="ARBA00022490"/>
    </source>
</evidence>
<dbReference type="InterPro" id="IPR029063">
    <property type="entry name" value="SAM-dependent_MTases_sf"/>
</dbReference>
<dbReference type="Pfam" id="PF01266">
    <property type="entry name" value="DAO"/>
    <property type="match status" value="1"/>
</dbReference>
<sequence length="613" mass="71124">MKKARVIFKDNTPYSLDFEDFYFNSQQGVEESRFVYAEAFEWKECENFTIAETGFGIGLNFFLTLQRFLKAKERPKRLFYVSVEGFYLESSFLREAYQRLGIYEDFKELLEQFLLFYPKCAKGIYRFYFKDCFLDLVFDDISVLKRLNFKADIWYLDGFSPGKNSSMFDENTLFEIARLSKLNAMILSFSSSSFLQKNLKNCGFEVRKVKGFRKREMIRAFLTKEVQNASKEAYFQKIPTQFKNKKVAIIGAGISGVILAYELSLRGFEVEIFEKNATLYEGASSNESGILSSLILKPESALGKFSLNAFVEASRFYRQILNLKLKGVYEFAYTSQMQQRFLTQKDNVYFQITQNKAFLDYGGELEPKNILRKLFEKAGAKIHFNHHFSHYERENETFNLIFKNASKRCKFGLLIYTLGADAKDFLHYDAMLLSKVRGQLTHLKPFFKTKFPLSSKAYICPAKPNLQVIGATYDRLNASYKSQTKDDEENLANIKEFLKGDEKLEIIGSRVGFRSYSSDRFCIVGAAYDEEFYKQNYKALLWHKNKAQIPPQNIPNLYLNFAHGSRAFSSSVLAARYLCALINDEPLGFYADFISHIHPARFLIRKLKKGLLS</sequence>
<keyword evidence="7" id="KW-0274">FAD</keyword>
<dbReference type="InterPro" id="IPR006076">
    <property type="entry name" value="FAD-dep_OxRdtase"/>
</dbReference>
<evidence type="ECO:0000256" key="5">
    <source>
        <dbReference type="ARBA" id="ARBA00022691"/>
    </source>
</evidence>
<evidence type="ECO:0000256" key="2">
    <source>
        <dbReference type="ARBA" id="ARBA00022603"/>
    </source>
</evidence>
<dbReference type="InterPro" id="IPR023032">
    <property type="entry name" value="tRNA_MAMT_biosynth_bifunc_MnmC"/>
</dbReference>
<evidence type="ECO:0000256" key="6">
    <source>
        <dbReference type="ARBA" id="ARBA00022694"/>
    </source>
</evidence>
<evidence type="ECO:0000313" key="13">
    <source>
        <dbReference type="Proteomes" id="UP000237472"/>
    </source>
</evidence>
<evidence type="ECO:0000259" key="11">
    <source>
        <dbReference type="Pfam" id="PF05430"/>
    </source>
</evidence>
<organism evidence="12 13">
    <name type="scientific">Campylobacter vulpis</name>
    <dbReference type="NCBI Taxonomy" id="1655500"/>
    <lineage>
        <taxon>Bacteria</taxon>
        <taxon>Pseudomonadati</taxon>
        <taxon>Campylobacterota</taxon>
        <taxon>Epsilonproteobacteria</taxon>
        <taxon>Campylobacterales</taxon>
        <taxon>Campylobacteraceae</taxon>
        <taxon>Campylobacter</taxon>
    </lineage>
</organism>
<keyword evidence="3" id="KW-0285">Flavoprotein</keyword>
<dbReference type="OrthoDB" id="9786494at2"/>
<protein>
    <submittedName>
        <fullName evidence="12">FAD-dependent cmnm(5)s(2)U34 oxidoreductase</fullName>
    </submittedName>
</protein>
<dbReference type="InterPro" id="IPR036188">
    <property type="entry name" value="FAD/NAD-bd_sf"/>
</dbReference>
<evidence type="ECO:0000259" key="10">
    <source>
        <dbReference type="Pfam" id="PF01266"/>
    </source>
</evidence>
<keyword evidence="8" id="KW-0560">Oxidoreductase</keyword>
<evidence type="ECO:0000313" key="12">
    <source>
        <dbReference type="EMBL" id="PHY91038.1"/>
    </source>
</evidence>
<dbReference type="Gene3D" id="3.50.50.60">
    <property type="entry name" value="FAD/NAD(P)-binding domain"/>
    <property type="match status" value="1"/>
</dbReference>
<dbReference type="GO" id="GO:0032259">
    <property type="term" value="P:methylation"/>
    <property type="evidence" value="ECO:0007669"/>
    <property type="project" value="UniProtKB-KW"/>
</dbReference>